<evidence type="ECO:0000313" key="8">
    <source>
        <dbReference type="EMBL" id="SPF29928.1"/>
    </source>
</evidence>
<evidence type="ECO:0000256" key="2">
    <source>
        <dbReference type="ARBA" id="ARBA00022475"/>
    </source>
</evidence>
<dbReference type="PANTHER" id="PTHR47755">
    <property type="entry name" value="CELL DIVISION PROTEIN FTSX"/>
    <property type="match status" value="1"/>
</dbReference>
<dbReference type="RefSeq" id="WP_108782662.1">
    <property type="nucleotide sequence ID" value="NZ_OMKW01000003.1"/>
</dbReference>
<dbReference type="EMBL" id="OMKW01000003">
    <property type="protein sequence ID" value="SPF29928.1"/>
    <property type="molecule type" value="Genomic_DNA"/>
</dbReference>
<organism evidence="8 9">
    <name type="scientific">Pontivivens insulae</name>
    <dbReference type="NCBI Taxonomy" id="1639689"/>
    <lineage>
        <taxon>Bacteria</taxon>
        <taxon>Pseudomonadati</taxon>
        <taxon>Pseudomonadota</taxon>
        <taxon>Alphaproteobacteria</taxon>
        <taxon>Rhodobacterales</taxon>
        <taxon>Paracoccaceae</taxon>
        <taxon>Pontivivens</taxon>
    </lineage>
</organism>
<dbReference type="OrthoDB" id="9814843at2"/>
<dbReference type="Pfam" id="PF02687">
    <property type="entry name" value="FtsX"/>
    <property type="match status" value="1"/>
</dbReference>
<evidence type="ECO:0000313" key="9">
    <source>
        <dbReference type="Proteomes" id="UP000244932"/>
    </source>
</evidence>
<feature type="domain" description="ABC3 transporter permease C-terminal" evidence="7">
    <location>
        <begin position="175"/>
        <end position="289"/>
    </location>
</feature>
<reference evidence="8 9" key="1">
    <citation type="submission" date="2018-03" db="EMBL/GenBank/DDBJ databases">
        <authorList>
            <person name="Keele B.F."/>
        </authorList>
    </citation>
    <scope>NUCLEOTIDE SEQUENCE [LARGE SCALE GENOMIC DNA]</scope>
    <source>
        <strain evidence="8 9">CeCT 8812</strain>
    </source>
</reference>
<feature type="transmembrane region" description="Helical" evidence="6">
    <location>
        <begin position="223"/>
        <end position="244"/>
    </location>
</feature>
<dbReference type="PANTHER" id="PTHR47755:SF1">
    <property type="entry name" value="CELL DIVISION PROTEIN FTSX"/>
    <property type="match status" value="1"/>
</dbReference>
<gene>
    <name evidence="8" type="ORF">POI8812_02254</name>
</gene>
<accession>A0A2R8AD17</accession>
<dbReference type="Proteomes" id="UP000244932">
    <property type="component" value="Unassembled WGS sequence"/>
</dbReference>
<dbReference type="GO" id="GO:0032153">
    <property type="term" value="C:cell division site"/>
    <property type="evidence" value="ECO:0007669"/>
    <property type="project" value="TreeGrafter"/>
</dbReference>
<evidence type="ECO:0000256" key="5">
    <source>
        <dbReference type="ARBA" id="ARBA00023136"/>
    </source>
</evidence>
<keyword evidence="9" id="KW-1185">Reference proteome</keyword>
<keyword evidence="2" id="KW-1003">Cell membrane</keyword>
<dbReference type="GO" id="GO:0051301">
    <property type="term" value="P:cell division"/>
    <property type="evidence" value="ECO:0007669"/>
    <property type="project" value="InterPro"/>
</dbReference>
<evidence type="ECO:0000256" key="3">
    <source>
        <dbReference type="ARBA" id="ARBA00022692"/>
    </source>
</evidence>
<protein>
    <recommendedName>
        <fullName evidence="7">ABC3 transporter permease C-terminal domain-containing protein</fullName>
    </recommendedName>
</protein>
<name>A0A2R8AD17_9RHOB</name>
<evidence type="ECO:0000259" key="7">
    <source>
        <dbReference type="Pfam" id="PF02687"/>
    </source>
</evidence>
<comment type="subcellular location">
    <subcellularLocation>
        <location evidence="1">Cell membrane</location>
        <topology evidence="1">Multi-pass membrane protein</topology>
    </subcellularLocation>
</comment>
<dbReference type="InterPro" id="IPR003838">
    <property type="entry name" value="ABC3_permease_C"/>
</dbReference>
<feature type="transmembrane region" description="Helical" evidence="6">
    <location>
        <begin position="25"/>
        <end position="47"/>
    </location>
</feature>
<keyword evidence="4 6" id="KW-1133">Transmembrane helix</keyword>
<feature type="transmembrane region" description="Helical" evidence="6">
    <location>
        <begin position="265"/>
        <end position="287"/>
    </location>
</feature>
<feature type="transmembrane region" description="Helical" evidence="6">
    <location>
        <begin position="170"/>
        <end position="195"/>
    </location>
</feature>
<dbReference type="InterPro" id="IPR004513">
    <property type="entry name" value="FtsX"/>
</dbReference>
<evidence type="ECO:0000256" key="6">
    <source>
        <dbReference type="SAM" id="Phobius"/>
    </source>
</evidence>
<evidence type="ECO:0000256" key="4">
    <source>
        <dbReference type="ARBA" id="ARBA00022989"/>
    </source>
</evidence>
<proteinExistence type="predicted"/>
<keyword evidence="5 6" id="KW-0472">Membrane</keyword>
<dbReference type="AlphaFoldDB" id="A0A2R8AD17"/>
<dbReference type="GO" id="GO:0005886">
    <property type="term" value="C:plasma membrane"/>
    <property type="evidence" value="ECO:0007669"/>
    <property type="project" value="UniProtKB-SubCell"/>
</dbReference>
<evidence type="ECO:0000256" key="1">
    <source>
        <dbReference type="ARBA" id="ARBA00004651"/>
    </source>
</evidence>
<keyword evidence="3 6" id="KW-0812">Transmembrane</keyword>
<sequence length="297" mass="31253">MNIPFRKADGPPIQVVPPSGATAHLVTATAFAMAVLAVVAIAATLAAHRLSARWSSELARSSTITILAPPETMQQQTAAALQAAQTTPGVLLARVLSEQEQQGLLAPWLGTDLALDLLPVPNVIVMEETLDGPDTMGLRLRLAGEAPDALYDDHTRWRRPMMAVAERLRLVGYGALGLITLCVAAMVTLAARAALSANRQVVETLRLIGARDSYIASAFVQRFAWRALVGAAMGSVLAGALIALSPDVARDAAFAAQLRPSGLEWLWIGLVPLIAGAVAYISTRIAAARMLANAAET</sequence>